<reference evidence="2 3" key="1">
    <citation type="journal article" date="2024" name="Ann. Entomol. Soc. Am.">
        <title>Genomic analyses of the southern and eastern yellowjacket wasps (Hymenoptera: Vespidae) reveal evolutionary signatures of social life.</title>
        <authorList>
            <person name="Catto M.A."/>
            <person name="Caine P.B."/>
            <person name="Orr S.E."/>
            <person name="Hunt B.G."/>
            <person name="Goodisman M.A.D."/>
        </authorList>
    </citation>
    <scope>NUCLEOTIDE SEQUENCE [LARGE SCALE GENOMIC DNA]</scope>
    <source>
        <strain evidence="2">232</strain>
        <tissue evidence="2">Head and thorax</tissue>
    </source>
</reference>
<dbReference type="AlphaFoldDB" id="A0ABD2BIT1"/>
<accession>A0ABD2BIT1</accession>
<organism evidence="2 3">
    <name type="scientific">Vespula maculifrons</name>
    <name type="common">Eastern yellow jacket</name>
    <name type="synonym">Wasp</name>
    <dbReference type="NCBI Taxonomy" id="7453"/>
    <lineage>
        <taxon>Eukaryota</taxon>
        <taxon>Metazoa</taxon>
        <taxon>Ecdysozoa</taxon>
        <taxon>Arthropoda</taxon>
        <taxon>Hexapoda</taxon>
        <taxon>Insecta</taxon>
        <taxon>Pterygota</taxon>
        <taxon>Neoptera</taxon>
        <taxon>Endopterygota</taxon>
        <taxon>Hymenoptera</taxon>
        <taxon>Apocrita</taxon>
        <taxon>Aculeata</taxon>
        <taxon>Vespoidea</taxon>
        <taxon>Vespidae</taxon>
        <taxon>Vespinae</taxon>
        <taxon>Vespula</taxon>
    </lineage>
</organism>
<feature type="compositionally biased region" description="Basic residues" evidence="1">
    <location>
        <begin position="58"/>
        <end position="68"/>
    </location>
</feature>
<feature type="non-terminal residue" evidence="2">
    <location>
        <position position="1"/>
    </location>
</feature>
<keyword evidence="3" id="KW-1185">Reference proteome</keyword>
<dbReference type="EMBL" id="JAYRBN010000075">
    <property type="protein sequence ID" value="KAL2732550.1"/>
    <property type="molecule type" value="Genomic_DNA"/>
</dbReference>
<dbReference type="Proteomes" id="UP001607303">
    <property type="component" value="Unassembled WGS sequence"/>
</dbReference>
<protein>
    <submittedName>
        <fullName evidence="2">Uncharacterized protein</fullName>
    </submittedName>
</protein>
<feature type="compositionally biased region" description="Acidic residues" evidence="1">
    <location>
        <begin position="34"/>
        <end position="54"/>
    </location>
</feature>
<evidence type="ECO:0000256" key="1">
    <source>
        <dbReference type="SAM" id="MobiDB-lite"/>
    </source>
</evidence>
<name>A0ABD2BIT1_VESMC</name>
<sequence>VRGIDRAKTGRNGKRKGEGKEEEEEDDKDKMERQEEEEKEEEEEEEKEEKEEEEEKKIHRFRRTVRRVPRVEDPWTPLPDSTSRQINPPPTTTRYGQCARDGASSFVLFAQASSARPDLLQVLEAGMSLDLERSSAEIHNAAKAFGNNTVPEVPSIWPQAPVLEITLLLRNMKVNYNGTRIDQVLSLETQQFSDLYGVVSPRAVQ</sequence>
<proteinExistence type="predicted"/>
<feature type="region of interest" description="Disordered" evidence="1">
    <location>
        <begin position="1"/>
        <end position="93"/>
    </location>
</feature>
<evidence type="ECO:0000313" key="2">
    <source>
        <dbReference type="EMBL" id="KAL2732550.1"/>
    </source>
</evidence>
<gene>
    <name evidence="2" type="ORF">V1477_014791</name>
</gene>
<comment type="caution">
    <text evidence="2">The sequence shown here is derived from an EMBL/GenBank/DDBJ whole genome shotgun (WGS) entry which is preliminary data.</text>
</comment>
<evidence type="ECO:0000313" key="3">
    <source>
        <dbReference type="Proteomes" id="UP001607303"/>
    </source>
</evidence>